<keyword evidence="1" id="KW-0732">Signal</keyword>
<dbReference type="InterPro" id="IPR003599">
    <property type="entry name" value="Ig_sub"/>
</dbReference>
<evidence type="ECO:0000256" key="4">
    <source>
        <dbReference type="SAM" id="MobiDB-lite"/>
    </source>
</evidence>
<gene>
    <name evidence="7" type="ORF">ANANG_G00052950</name>
</gene>
<evidence type="ECO:0000313" key="8">
    <source>
        <dbReference type="Proteomes" id="UP001044222"/>
    </source>
</evidence>
<keyword evidence="5" id="KW-1133">Transmembrane helix</keyword>
<dbReference type="SMART" id="SM00409">
    <property type="entry name" value="IG"/>
    <property type="match status" value="5"/>
</dbReference>
<evidence type="ECO:0000259" key="6">
    <source>
        <dbReference type="PROSITE" id="PS50835"/>
    </source>
</evidence>
<feature type="domain" description="Ig-like" evidence="6">
    <location>
        <begin position="20"/>
        <end position="112"/>
    </location>
</feature>
<dbReference type="SUPFAM" id="SSF48726">
    <property type="entry name" value="Immunoglobulin"/>
    <property type="match status" value="4"/>
</dbReference>
<feature type="domain" description="Ig-like" evidence="6">
    <location>
        <begin position="379"/>
        <end position="459"/>
    </location>
</feature>
<keyword evidence="2" id="KW-1015">Disulfide bond</keyword>
<dbReference type="Gene3D" id="2.60.40.10">
    <property type="entry name" value="Immunoglobulins"/>
    <property type="match status" value="3"/>
</dbReference>
<organism evidence="7 8">
    <name type="scientific">Anguilla anguilla</name>
    <name type="common">European freshwater eel</name>
    <name type="synonym">Muraena anguilla</name>
    <dbReference type="NCBI Taxonomy" id="7936"/>
    <lineage>
        <taxon>Eukaryota</taxon>
        <taxon>Metazoa</taxon>
        <taxon>Chordata</taxon>
        <taxon>Craniata</taxon>
        <taxon>Vertebrata</taxon>
        <taxon>Euteleostomi</taxon>
        <taxon>Actinopterygii</taxon>
        <taxon>Neopterygii</taxon>
        <taxon>Teleostei</taxon>
        <taxon>Anguilliformes</taxon>
        <taxon>Anguillidae</taxon>
        <taxon>Anguilla</taxon>
    </lineage>
</organism>
<dbReference type="EMBL" id="JAFIRN010000003">
    <property type="protein sequence ID" value="KAG5851558.1"/>
    <property type="molecule type" value="Genomic_DNA"/>
</dbReference>
<dbReference type="InterPro" id="IPR007110">
    <property type="entry name" value="Ig-like_dom"/>
</dbReference>
<feature type="compositionally biased region" description="Pro residues" evidence="4">
    <location>
        <begin position="714"/>
        <end position="723"/>
    </location>
</feature>
<evidence type="ECO:0000256" key="5">
    <source>
        <dbReference type="SAM" id="Phobius"/>
    </source>
</evidence>
<dbReference type="PANTHER" id="PTHR12207:SF21">
    <property type="entry name" value="IMMUNOGLOBULIN SUPERFAMILY MEMBER 3"/>
    <property type="match status" value="1"/>
</dbReference>
<feature type="domain" description="Ig-like" evidence="6">
    <location>
        <begin position="487"/>
        <end position="601"/>
    </location>
</feature>
<feature type="region of interest" description="Disordered" evidence="4">
    <location>
        <begin position="697"/>
        <end position="723"/>
    </location>
</feature>
<keyword evidence="5" id="KW-0472">Membrane</keyword>
<feature type="domain" description="Ig-like" evidence="6">
    <location>
        <begin position="247"/>
        <end position="350"/>
    </location>
</feature>
<evidence type="ECO:0000313" key="7">
    <source>
        <dbReference type="EMBL" id="KAG5851558.1"/>
    </source>
</evidence>
<sequence length="723" mass="79843">MRRRQGLQYPGELGAAGLPGREPLELRCAIEAQNVAERFFSLSWVFSSSPVALVGPNAVPVFSGDYAAREAAGQLTARKESPSVHLLRLQHLRAEDSGKYICRVTERERTPTGEFVDRTKRSRNVQISVQPLKSNISVLLFSNSSEVQEGDPLALSCSVRGRRTGGGSVRDVGVGGWAWREAQELASVDRDGTVRAGPSYRERSSYGGRRGTVPLHRHRVAAAPLLAWEKIGQKTGTKTLTVRAIESSFFIAASSRTPSVTFGDSFDLQCVVKLPPRAPLSVTWHFQPPEGVGPPRELVTLSLDGTLQWGEQLGGWAIRASLDRSSSNRNFRLSVSRAGLREAGTYQCSAHLWRLNYDGTWARVANRTSNLLGISVLKPVSRLRVQKANQSLWFVEDSSVRVNCSVEAQTSPYAQHAVLWYARKGPEPHSAPELLLKTTRPAGLQYELSDSGAYYCQVEEWLLDPEGSWYHLARDTSGFTQVFVTQPETRLQVEETVSNLTVSEAGSIRLGCSILSQSSQDSRFSVSWYLQRTGGAREGVEPQCVFSIGHDAVFGNGNCSPAEPWGPESRLLFQRTTSDLYSLTIQRARPEDSGKYYCHVQEWLLNPRNAWYRLTANNSGLTAVTVHPAVPSLQSVVCSSESLFYFVFFYPFPIFGALLIALLLVRYKTRQASRGQDGKNGAPLLWIKEPHLNYSPPAWSPGPEPAPRVRGLGPQPPPPRPAP</sequence>
<dbReference type="Proteomes" id="UP001044222">
    <property type="component" value="Unassembled WGS sequence"/>
</dbReference>
<keyword evidence="3" id="KW-0393">Immunoglobulin domain</keyword>
<evidence type="ECO:0000256" key="1">
    <source>
        <dbReference type="ARBA" id="ARBA00022729"/>
    </source>
</evidence>
<name>A0A9D3MRU8_ANGAN</name>
<dbReference type="InterPro" id="IPR013106">
    <property type="entry name" value="Ig_V-set"/>
</dbReference>
<dbReference type="InterPro" id="IPR051102">
    <property type="entry name" value="IgSF_V-set/TM_domain"/>
</dbReference>
<dbReference type="PANTHER" id="PTHR12207">
    <property type="entry name" value="V-SET AND TRANSMEMBRANE DOMAIN-CONTAINING PROTEIN"/>
    <property type="match status" value="1"/>
</dbReference>
<dbReference type="CDD" id="cd00099">
    <property type="entry name" value="IgV"/>
    <property type="match status" value="1"/>
</dbReference>
<evidence type="ECO:0000256" key="3">
    <source>
        <dbReference type="ARBA" id="ARBA00023319"/>
    </source>
</evidence>
<dbReference type="FunFam" id="2.60.40.10:FF:000604">
    <property type="entry name" value="immunoglobulin superfamily member 3"/>
    <property type="match status" value="1"/>
</dbReference>
<dbReference type="GO" id="GO:0016020">
    <property type="term" value="C:membrane"/>
    <property type="evidence" value="ECO:0007669"/>
    <property type="project" value="TreeGrafter"/>
</dbReference>
<reference evidence="7" key="1">
    <citation type="submission" date="2021-01" db="EMBL/GenBank/DDBJ databases">
        <title>A chromosome-scale assembly of European eel, Anguilla anguilla.</title>
        <authorList>
            <person name="Henkel C."/>
            <person name="Jong-Raadsen S.A."/>
            <person name="Dufour S."/>
            <person name="Weltzien F.-A."/>
            <person name="Palstra A.P."/>
            <person name="Pelster B."/>
            <person name="Spaink H.P."/>
            <person name="Van Den Thillart G.E."/>
            <person name="Jansen H."/>
            <person name="Zahm M."/>
            <person name="Klopp C."/>
            <person name="Cedric C."/>
            <person name="Louis A."/>
            <person name="Berthelot C."/>
            <person name="Parey E."/>
            <person name="Roest Crollius H."/>
            <person name="Montfort J."/>
            <person name="Robinson-Rechavi M."/>
            <person name="Bucao C."/>
            <person name="Bouchez O."/>
            <person name="Gislard M."/>
            <person name="Lluch J."/>
            <person name="Milhes M."/>
            <person name="Lampietro C."/>
            <person name="Lopez Roques C."/>
            <person name="Donnadieu C."/>
            <person name="Braasch I."/>
            <person name="Desvignes T."/>
            <person name="Postlethwait J."/>
            <person name="Bobe J."/>
            <person name="Guiguen Y."/>
            <person name="Dirks R."/>
        </authorList>
    </citation>
    <scope>NUCLEOTIDE SEQUENCE</scope>
    <source>
        <strain evidence="7">Tag_6206</strain>
        <tissue evidence="7">Liver</tissue>
    </source>
</reference>
<dbReference type="PROSITE" id="PS50835">
    <property type="entry name" value="IG_LIKE"/>
    <property type="match status" value="4"/>
</dbReference>
<comment type="caution">
    <text evidence="7">The sequence shown here is derived from an EMBL/GenBank/DDBJ whole genome shotgun (WGS) entry which is preliminary data.</text>
</comment>
<dbReference type="FunFam" id="2.60.40.10:FF:002170">
    <property type="entry name" value="Immunoglobulin superfamily, member 3"/>
    <property type="match status" value="1"/>
</dbReference>
<proteinExistence type="predicted"/>
<dbReference type="SMART" id="SM00406">
    <property type="entry name" value="IGv"/>
    <property type="match status" value="3"/>
</dbReference>
<dbReference type="AlphaFoldDB" id="A0A9D3MRU8"/>
<dbReference type="InterPro" id="IPR013783">
    <property type="entry name" value="Ig-like_fold"/>
</dbReference>
<accession>A0A9D3MRU8</accession>
<keyword evidence="8" id="KW-1185">Reference proteome</keyword>
<feature type="transmembrane region" description="Helical" evidence="5">
    <location>
        <begin position="643"/>
        <end position="665"/>
    </location>
</feature>
<keyword evidence="5" id="KW-0812">Transmembrane</keyword>
<dbReference type="Pfam" id="PF07686">
    <property type="entry name" value="V-set"/>
    <property type="match status" value="1"/>
</dbReference>
<evidence type="ECO:0000256" key="2">
    <source>
        <dbReference type="ARBA" id="ARBA00023157"/>
    </source>
</evidence>
<dbReference type="InterPro" id="IPR036179">
    <property type="entry name" value="Ig-like_dom_sf"/>
</dbReference>
<protein>
    <recommendedName>
        <fullName evidence="6">Ig-like domain-containing protein</fullName>
    </recommendedName>
</protein>